<name>A0A9J6P5V3_9CLOT</name>
<evidence type="ECO:0000313" key="2">
    <source>
        <dbReference type="EMBL" id="MCM1991526.1"/>
    </source>
</evidence>
<evidence type="ECO:0000313" key="3">
    <source>
        <dbReference type="Proteomes" id="UP001056429"/>
    </source>
</evidence>
<dbReference type="PANTHER" id="PTHR21310">
    <property type="entry name" value="AMINOGLYCOSIDE PHOSPHOTRANSFERASE-RELATED-RELATED"/>
    <property type="match status" value="1"/>
</dbReference>
<dbReference type="InterPro" id="IPR051678">
    <property type="entry name" value="AGP_Transferase"/>
</dbReference>
<dbReference type="InterPro" id="IPR002575">
    <property type="entry name" value="Aminoglycoside_PTrfase"/>
</dbReference>
<proteinExistence type="predicted"/>
<reference evidence="2" key="1">
    <citation type="journal article" date="2021" name="mSystems">
        <title>Bacteria and Archaea Synergistically Convert Glycine Betaine to Biogenic Methane in the Formosa Cold Seep of the South China Sea.</title>
        <authorList>
            <person name="Li L."/>
            <person name="Zhang W."/>
            <person name="Zhang S."/>
            <person name="Song L."/>
            <person name="Sun Q."/>
            <person name="Zhang H."/>
            <person name="Xiang H."/>
            <person name="Dong X."/>
        </authorList>
    </citation>
    <scope>NUCLEOTIDE SEQUENCE</scope>
    <source>
        <strain evidence="2">ZWT</strain>
    </source>
</reference>
<evidence type="ECO:0000259" key="1">
    <source>
        <dbReference type="Pfam" id="PF01636"/>
    </source>
</evidence>
<feature type="domain" description="Aminoglycoside phosphotransferase" evidence="1">
    <location>
        <begin position="29"/>
        <end position="242"/>
    </location>
</feature>
<dbReference type="Proteomes" id="UP001056429">
    <property type="component" value="Unassembled WGS sequence"/>
</dbReference>
<organism evidence="2 3">
    <name type="scientific">Oceanirhabdus seepicola</name>
    <dbReference type="NCBI Taxonomy" id="2828781"/>
    <lineage>
        <taxon>Bacteria</taxon>
        <taxon>Bacillati</taxon>
        <taxon>Bacillota</taxon>
        <taxon>Clostridia</taxon>
        <taxon>Eubacteriales</taxon>
        <taxon>Clostridiaceae</taxon>
        <taxon>Oceanirhabdus</taxon>
    </lineage>
</organism>
<dbReference type="InterPro" id="IPR011009">
    <property type="entry name" value="Kinase-like_dom_sf"/>
</dbReference>
<dbReference type="RefSeq" id="WP_250860650.1">
    <property type="nucleotide sequence ID" value="NZ_JAGSOJ010000004.1"/>
</dbReference>
<dbReference type="Pfam" id="PF01636">
    <property type="entry name" value="APH"/>
    <property type="match status" value="1"/>
</dbReference>
<reference evidence="2" key="2">
    <citation type="submission" date="2021-04" db="EMBL/GenBank/DDBJ databases">
        <authorList>
            <person name="Dong X."/>
        </authorList>
    </citation>
    <scope>NUCLEOTIDE SEQUENCE</scope>
    <source>
        <strain evidence="2">ZWT</strain>
    </source>
</reference>
<gene>
    <name evidence="2" type="ORF">KDK92_17465</name>
</gene>
<dbReference type="Gene3D" id="3.30.200.150">
    <property type="match status" value="1"/>
</dbReference>
<dbReference type="AlphaFoldDB" id="A0A9J6P5V3"/>
<dbReference type="SUPFAM" id="SSF56112">
    <property type="entry name" value="Protein kinase-like (PK-like)"/>
    <property type="match status" value="1"/>
</dbReference>
<keyword evidence="3" id="KW-1185">Reference proteome</keyword>
<accession>A0A9J6P5V3</accession>
<comment type="caution">
    <text evidence="2">The sequence shown here is derived from an EMBL/GenBank/DDBJ whole genome shotgun (WGS) entry which is preliminary data.</text>
</comment>
<protein>
    <submittedName>
        <fullName evidence="2">Aminoglycoside phosphotransferase family protein</fullName>
    </submittedName>
</protein>
<sequence length="307" mass="35764">MNIDRYNDLERIAKIVLQKNLNRAFQVRGEQNNNWVFITEGDEYLVKFTTKEEFKRLETEAALTKLMGDSAGVPVPKIIHIGEYDGEYYMIRTLLKGESLGEVLNQGMIKVLGEDGIGTMIFEAGQALAKLHKVSFNKKGLIHKDLNVVEYNIFSKEEFMSFLNTVYEFKCVTEEQYTYLNNIDIDDIYSGEFVLCHCDYAPNNMLVCNGHLSGIIDYEWASAAPCYDDIAAFQVFMKMYDMEQFIEYFYSGYKSVKSIPEKYFDNIHIYKLYRVITMLACQLNQPEDRQLKEFKEDCIKLLEELMI</sequence>
<dbReference type="Gene3D" id="3.90.1200.10">
    <property type="match status" value="2"/>
</dbReference>
<dbReference type="EMBL" id="JAGSOJ010000004">
    <property type="protein sequence ID" value="MCM1991526.1"/>
    <property type="molecule type" value="Genomic_DNA"/>
</dbReference>